<dbReference type="SUPFAM" id="SSF47336">
    <property type="entry name" value="ACP-like"/>
    <property type="match status" value="1"/>
</dbReference>
<sequence>MGSIADLLGGELPDEWEQSDRVARQEGAREVALEAILTETNYPPEQMSPDLRLREELELDGLPLWAVVAQIERELKVTIPDREVKSWVTLADLLDAVERAG</sequence>
<dbReference type="Gene3D" id="1.10.1200.10">
    <property type="entry name" value="ACP-like"/>
    <property type="match status" value="1"/>
</dbReference>
<dbReference type="PROSITE" id="PS50075">
    <property type="entry name" value="CARRIER"/>
    <property type="match status" value="1"/>
</dbReference>
<gene>
    <name evidence="2" type="ORF">SAC06_04210</name>
</gene>
<organism evidence="2">
    <name type="scientific">Scrofimicrobium appendicitidis</name>
    <dbReference type="NCBI Taxonomy" id="3079930"/>
    <lineage>
        <taxon>Bacteria</taxon>
        <taxon>Bacillati</taxon>
        <taxon>Actinomycetota</taxon>
        <taxon>Actinomycetes</taxon>
        <taxon>Actinomycetales</taxon>
        <taxon>Actinomycetaceae</taxon>
        <taxon>Scrofimicrobium</taxon>
    </lineage>
</organism>
<dbReference type="AlphaFoldDB" id="A0AAU7V9R6"/>
<dbReference type="KEGG" id="sapp:SAC06_04210"/>
<feature type="domain" description="Carrier" evidence="1">
    <location>
        <begin position="19"/>
        <end position="101"/>
    </location>
</feature>
<evidence type="ECO:0000313" key="2">
    <source>
        <dbReference type="EMBL" id="XBW08767.1"/>
    </source>
</evidence>
<name>A0AAU7V9R6_9ACTO</name>
<accession>A0AAU7V9R6</accession>
<reference evidence="2" key="1">
    <citation type="submission" date="2023-11" db="EMBL/GenBank/DDBJ databases">
        <title>Scrofimicrobium hongkongense sp. nov., isolated from a patient with peritonitis.</title>
        <authorList>
            <person name="Lao H.Y."/>
            <person name="Wong A.Y.P."/>
            <person name="Ng T.L."/>
            <person name="Wong R.Y.L."/>
            <person name="Yau M.C.Y."/>
            <person name="Lam J.Y.W."/>
            <person name="Siu G.K.H."/>
        </authorList>
    </citation>
    <scope>NUCLEOTIDE SEQUENCE</scope>
    <source>
        <strain evidence="2">R131</strain>
    </source>
</reference>
<evidence type="ECO:0000259" key="1">
    <source>
        <dbReference type="PROSITE" id="PS50075"/>
    </source>
</evidence>
<dbReference type="EMBL" id="CP138335">
    <property type="protein sequence ID" value="XBW08767.1"/>
    <property type="molecule type" value="Genomic_DNA"/>
</dbReference>
<dbReference type="InterPro" id="IPR036736">
    <property type="entry name" value="ACP-like_sf"/>
</dbReference>
<dbReference type="Pfam" id="PF00550">
    <property type="entry name" value="PP-binding"/>
    <property type="match status" value="1"/>
</dbReference>
<proteinExistence type="predicted"/>
<dbReference type="RefSeq" id="WP_350258967.1">
    <property type="nucleotide sequence ID" value="NZ_CP138335.1"/>
</dbReference>
<protein>
    <submittedName>
        <fullName evidence="2">Acyl carrier protein</fullName>
    </submittedName>
</protein>
<dbReference type="InterPro" id="IPR009081">
    <property type="entry name" value="PP-bd_ACP"/>
</dbReference>